<dbReference type="InterPro" id="IPR011990">
    <property type="entry name" value="TPR-like_helical_dom_sf"/>
</dbReference>
<dbReference type="InterPro" id="IPR024983">
    <property type="entry name" value="CHAT_dom"/>
</dbReference>
<comment type="caution">
    <text evidence="4">The sequence shown here is derived from an EMBL/GenBank/DDBJ whole genome shotgun (WGS) entry which is preliminary data.</text>
</comment>
<dbReference type="PANTHER" id="PTHR47691:SF3">
    <property type="entry name" value="HTH-TYPE TRANSCRIPTIONAL REGULATOR RV0890C-RELATED"/>
    <property type="match status" value="1"/>
</dbReference>
<dbReference type="SUPFAM" id="SSF52540">
    <property type="entry name" value="P-loop containing nucleoside triphosphate hydrolases"/>
    <property type="match status" value="1"/>
</dbReference>
<evidence type="ECO:0000313" key="5">
    <source>
        <dbReference type="Proteomes" id="UP000590511"/>
    </source>
</evidence>
<dbReference type="SUPFAM" id="SSF48452">
    <property type="entry name" value="TPR-like"/>
    <property type="match status" value="2"/>
</dbReference>
<dbReference type="Gene3D" id="1.25.40.10">
    <property type="entry name" value="Tetratricopeptide repeat domain"/>
    <property type="match status" value="1"/>
</dbReference>
<evidence type="ECO:0000313" key="6">
    <source>
        <dbReference type="Proteomes" id="UP000631312"/>
    </source>
</evidence>
<evidence type="ECO:0000259" key="1">
    <source>
        <dbReference type="Pfam" id="PF12770"/>
    </source>
</evidence>
<dbReference type="Proteomes" id="UP000590511">
    <property type="component" value="Unassembled WGS sequence"/>
</dbReference>
<proteinExistence type="predicted"/>
<feature type="domain" description="Orc1-like AAA ATPase" evidence="2">
    <location>
        <begin position="410"/>
        <end position="534"/>
    </location>
</feature>
<organism evidence="4 5">
    <name type="scientific">Actinoplanes lobatus</name>
    <dbReference type="NCBI Taxonomy" id="113568"/>
    <lineage>
        <taxon>Bacteria</taxon>
        <taxon>Bacillati</taxon>
        <taxon>Actinomycetota</taxon>
        <taxon>Actinomycetes</taxon>
        <taxon>Micromonosporales</taxon>
        <taxon>Micromonosporaceae</taxon>
        <taxon>Actinoplanes</taxon>
    </lineage>
</organism>
<evidence type="ECO:0000313" key="3">
    <source>
        <dbReference type="EMBL" id="GIE44693.1"/>
    </source>
</evidence>
<dbReference type="Pfam" id="PF13191">
    <property type="entry name" value="AAA_16"/>
    <property type="match status" value="1"/>
</dbReference>
<protein>
    <submittedName>
        <fullName evidence="4">Tetratricopeptide (TPR) repeat protein</fullName>
    </submittedName>
</protein>
<dbReference type="EMBL" id="BOMP01000141">
    <property type="protein sequence ID" value="GIE44693.1"/>
    <property type="molecule type" value="Genomic_DNA"/>
</dbReference>
<accession>A0A7W7MJS2</accession>
<dbReference type="Pfam" id="PF13424">
    <property type="entry name" value="TPR_12"/>
    <property type="match status" value="2"/>
</dbReference>
<name>A0A7W7MJS2_9ACTN</name>
<dbReference type="EMBL" id="JACHNC010000001">
    <property type="protein sequence ID" value="MBB4752641.1"/>
    <property type="molecule type" value="Genomic_DNA"/>
</dbReference>
<gene>
    <name evidence="3" type="ORF">Alo02nite_75910</name>
    <name evidence="4" type="ORF">BJ964_006802</name>
</gene>
<dbReference type="InterPro" id="IPR027417">
    <property type="entry name" value="P-loop_NTPase"/>
</dbReference>
<dbReference type="InterPro" id="IPR041664">
    <property type="entry name" value="AAA_16"/>
</dbReference>
<evidence type="ECO:0000313" key="4">
    <source>
        <dbReference type="EMBL" id="MBB4752641.1"/>
    </source>
</evidence>
<sequence>MTTGVVVDGSGFEIVADGQRLGKRRTLTETDEVLLSDLAARYVRAVQSAAGDDVFLTLGRELWSWLDGDRGDLTALLARVLAPITFEIRGERSPSQRAWTLLRAPFELLARPSGGGFLAADAMQRFTVVRRLGAPTETPPGPDGYRLGLAFMASSPRRQHELDFEAEEAAILAAVDDTRVDLVVEDTGNPAELGRRLADLGGMPVVHLSCHGVNKYPVRPGQPGEPVLMMEDEVGDDRPATAADLVRLFASSVPRLLFVSACLTDAAAGATGYVAGGAGRRAGMAEGGPDAMPAHSMATALVSAGFPAVLGWDGSVGDRAATRFAEVLYQQLSNRDDLAAAVGEARRTLLNSDDRGIRADWHLARLWLGSTGGGQLVAGTKRRSRVSAVHGTKVFLDRKQHVPVAAPDMFVGRRPELQRALRALRGPDKAGVLLHGQGRLGKSSLAARIADRCPQLAPAVVFGDYSAAAILEAVDEAVRTNPEARELIRRRRPEVRDRPEALEELLIDLLSGPCEQATDGRRPLLLIIDDLEQILSPDPNGPHRVDPRVAPVMAGVLRAFDPGHTDSRLLMTSRFQFTLDGLETRLEQVPLRPLSPIAQLKLLNRQQTQVTPQRRQDRDALAERAMKVSRGNPGLQDLIGLRLVYSDEIDSGRAESAVAGMEAYLRQGWPPSEAELREFLENLALDTLIEQAGPAHRALLRDLTLFDLPVPEPVTAALARRTAGSTTRLLGLGLLDAFPDGYDPQRPALAANALAAGRIEPLDAAETTELARVAVEPLYLAWGGAAELGREQEMDLQLTRLALLADAPRVIADCAAGAVVALRSGLAVDAFLLGQEAIMLLDRHETPVPLLLLRSVADAARTSGDGETAGRIYSRAIQESEAEDLEGSDSLEHARVIAEYATYLINRGDLRQAERLLRQGHQIFASANSENEAASCSATIADILYRRSEYDEALRIYREEALPVYERLGDARSVAVTWGQVADVLFRRGEYDEVLRIRREVELPVYERLGDARSVAVTWGQVADVLFRRGEYDEALRIYREVQLPVYERLGDARSVAVAWGQVADVLFERGEYDEALRVYREVQLPVYERLGDAREVALTWGKVADVLFERGEYDEAADLQAERLRAHERLGDPDGIASANWGLAQIDLAREDYESALPRLVESFQALRQLERPDGIAVVGYTLGQFLLFHGLGEEAEVVLGDSLTAADKIGNTELAREVRDLITQSRQT</sequence>
<dbReference type="PANTHER" id="PTHR47691">
    <property type="entry name" value="REGULATOR-RELATED"/>
    <property type="match status" value="1"/>
</dbReference>
<evidence type="ECO:0000259" key="2">
    <source>
        <dbReference type="Pfam" id="PF13191"/>
    </source>
</evidence>
<keyword evidence="6" id="KW-1185">Reference proteome</keyword>
<reference evidence="3 6" key="2">
    <citation type="submission" date="2021-01" db="EMBL/GenBank/DDBJ databases">
        <title>Whole genome shotgun sequence of Actinoplanes lobatus NBRC 12513.</title>
        <authorList>
            <person name="Komaki H."/>
            <person name="Tamura T."/>
        </authorList>
    </citation>
    <scope>NUCLEOTIDE SEQUENCE [LARGE SCALE GENOMIC DNA]</scope>
    <source>
        <strain evidence="3 6">NBRC 12513</strain>
    </source>
</reference>
<dbReference type="Proteomes" id="UP000631312">
    <property type="component" value="Unassembled WGS sequence"/>
</dbReference>
<dbReference type="Pfam" id="PF12770">
    <property type="entry name" value="CHAT"/>
    <property type="match status" value="1"/>
</dbReference>
<reference evidence="4 5" key="1">
    <citation type="submission" date="2020-08" db="EMBL/GenBank/DDBJ databases">
        <title>Sequencing the genomes of 1000 actinobacteria strains.</title>
        <authorList>
            <person name="Klenk H.-P."/>
        </authorList>
    </citation>
    <scope>NUCLEOTIDE SEQUENCE [LARGE SCALE GENOMIC DNA]</scope>
    <source>
        <strain evidence="4 5">DSM 43150</strain>
    </source>
</reference>
<dbReference type="RefSeq" id="WP_188124449.1">
    <property type="nucleotide sequence ID" value="NZ_BOMP01000141.1"/>
</dbReference>
<dbReference type="Gene3D" id="3.40.50.300">
    <property type="entry name" value="P-loop containing nucleotide triphosphate hydrolases"/>
    <property type="match status" value="1"/>
</dbReference>
<feature type="domain" description="CHAT" evidence="1">
    <location>
        <begin position="100"/>
        <end position="355"/>
    </location>
</feature>
<dbReference type="AlphaFoldDB" id="A0A7W7MJS2"/>